<accession>A0A1Y3EKE5</accession>
<gene>
    <name evidence="1" type="ORF">D917_08333</name>
</gene>
<dbReference type="Proteomes" id="UP000243006">
    <property type="component" value="Unassembled WGS sequence"/>
</dbReference>
<evidence type="ECO:0000313" key="1">
    <source>
        <dbReference type="EMBL" id="OUC45613.1"/>
    </source>
</evidence>
<organism evidence="1 2">
    <name type="scientific">Trichinella nativa</name>
    <dbReference type="NCBI Taxonomy" id="6335"/>
    <lineage>
        <taxon>Eukaryota</taxon>
        <taxon>Metazoa</taxon>
        <taxon>Ecdysozoa</taxon>
        <taxon>Nematoda</taxon>
        <taxon>Enoplea</taxon>
        <taxon>Dorylaimia</taxon>
        <taxon>Trichinellida</taxon>
        <taxon>Trichinellidae</taxon>
        <taxon>Trichinella</taxon>
    </lineage>
</organism>
<name>A0A1Y3EKE5_9BILA</name>
<dbReference type="EMBL" id="LVZM01008941">
    <property type="protein sequence ID" value="OUC45613.1"/>
    <property type="molecule type" value="Genomic_DNA"/>
</dbReference>
<protein>
    <submittedName>
        <fullName evidence="1">Uncharacterized protein</fullName>
    </submittedName>
</protein>
<evidence type="ECO:0000313" key="2">
    <source>
        <dbReference type="Proteomes" id="UP000243006"/>
    </source>
</evidence>
<dbReference type="AlphaFoldDB" id="A0A1Y3EKE5"/>
<feature type="non-terminal residue" evidence="1">
    <location>
        <position position="1"/>
    </location>
</feature>
<proteinExistence type="predicted"/>
<reference evidence="1 2" key="1">
    <citation type="submission" date="2015-04" db="EMBL/GenBank/DDBJ databases">
        <title>Draft genome of the roundworm Trichinella nativa.</title>
        <authorList>
            <person name="Mitreva M."/>
        </authorList>
    </citation>
    <scope>NUCLEOTIDE SEQUENCE [LARGE SCALE GENOMIC DNA]</scope>
    <source>
        <strain evidence="1 2">ISS45</strain>
    </source>
</reference>
<sequence>LINQALASTFDPAEFSIFQCQSHEALSIQGRGTGFVKLSCAKPVACSKTQNCKMTTFNATCSGANEYVHVQSALNEKERLPYSYLARDDYAPAFVKLFRLAHQSDGVRIVKKIKAVE</sequence>
<comment type="caution">
    <text evidence="1">The sequence shown here is derived from an EMBL/GenBank/DDBJ whole genome shotgun (WGS) entry which is preliminary data.</text>
</comment>